<feature type="region of interest" description="Disordered" evidence="1">
    <location>
        <begin position="776"/>
        <end position="800"/>
    </location>
</feature>
<dbReference type="OrthoDB" id="5986190at2759"/>
<dbReference type="InterPro" id="IPR000719">
    <property type="entry name" value="Prot_kinase_dom"/>
</dbReference>
<dbReference type="VEuPathDB" id="FungiDB:Z520_09196"/>
<dbReference type="EMBL" id="KN848083">
    <property type="protein sequence ID" value="KIX95279.1"/>
    <property type="molecule type" value="Genomic_DNA"/>
</dbReference>
<dbReference type="AlphaFoldDB" id="A0A0D2JXM6"/>
<dbReference type="GO" id="GO:0005634">
    <property type="term" value="C:nucleus"/>
    <property type="evidence" value="ECO:0007669"/>
    <property type="project" value="TreeGrafter"/>
</dbReference>
<evidence type="ECO:0000259" key="2">
    <source>
        <dbReference type="PROSITE" id="PS50011"/>
    </source>
</evidence>
<dbReference type="InterPro" id="IPR011009">
    <property type="entry name" value="Kinase-like_dom_sf"/>
</dbReference>
<dbReference type="PANTHER" id="PTHR44167:SF30">
    <property type="entry name" value="PHOSPHORYLASE KINASE"/>
    <property type="match status" value="1"/>
</dbReference>
<dbReference type="Gene3D" id="1.10.510.10">
    <property type="entry name" value="Transferase(Phosphotransferase) domain 1"/>
    <property type="match status" value="1"/>
</dbReference>
<dbReference type="Pfam" id="PF00069">
    <property type="entry name" value="Pkinase"/>
    <property type="match status" value="1"/>
</dbReference>
<reference evidence="3 4" key="1">
    <citation type="submission" date="2015-01" db="EMBL/GenBank/DDBJ databases">
        <title>The Genome Sequence of Fonsecaea multimorphosa CBS 102226.</title>
        <authorList>
            <consortium name="The Broad Institute Genomics Platform"/>
            <person name="Cuomo C."/>
            <person name="de Hoog S."/>
            <person name="Gorbushina A."/>
            <person name="Stielow B."/>
            <person name="Teixiera M."/>
            <person name="Abouelleil A."/>
            <person name="Chapman S.B."/>
            <person name="Priest M."/>
            <person name="Young S.K."/>
            <person name="Wortman J."/>
            <person name="Nusbaum C."/>
            <person name="Birren B."/>
        </authorList>
    </citation>
    <scope>NUCLEOTIDE SEQUENCE [LARGE SCALE GENOMIC DNA]</scope>
    <source>
        <strain evidence="3 4">CBS 102226</strain>
    </source>
</reference>
<evidence type="ECO:0000313" key="4">
    <source>
        <dbReference type="Proteomes" id="UP000053411"/>
    </source>
</evidence>
<keyword evidence="4" id="KW-1185">Reference proteome</keyword>
<dbReference type="GO" id="GO:0005524">
    <property type="term" value="F:ATP binding"/>
    <property type="evidence" value="ECO:0007669"/>
    <property type="project" value="InterPro"/>
</dbReference>
<dbReference type="PANTHER" id="PTHR44167">
    <property type="entry name" value="OVARIAN-SPECIFIC SERINE/THREONINE-PROTEIN KINASE LOK-RELATED"/>
    <property type="match status" value="1"/>
</dbReference>
<dbReference type="GO" id="GO:0044773">
    <property type="term" value="P:mitotic DNA damage checkpoint signaling"/>
    <property type="evidence" value="ECO:0007669"/>
    <property type="project" value="TreeGrafter"/>
</dbReference>
<feature type="domain" description="Protein kinase" evidence="2">
    <location>
        <begin position="82"/>
        <end position="447"/>
    </location>
</feature>
<dbReference type="STRING" id="1442371.A0A0D2JXM6"/>
<proteinExistence type="predicted"/>
<name>A0A0D2JXM6_9EURO</name>
<dbReference type="GeneID" id="27714942"/>
<dbReference type="PROSITE" id="PS50011">
    <property type="entry name" value="PROTEIN_KINASE_DOM"/>
    <property type="match status" value="1"/>
</dbReference>
<dbReference type="RefSeq" id="XP_016629402.1">
    <property type="nucleotide sequence ID" value="XM_016779691.1"/>
</dbReference>
<protein>
    <recommendedName>
        <fullName evidence="2">Protein kinase domain-containing protein</fullName>
    </recommendedName>
</protein>
<dbReference type="Proteomes" id="UP000053411">
    <property type="component" value="Unassembled WGS sequence"/>
</dbReference>
<dbReference type="SUPFAM" id="SSF56112">
    <property type="entry name" value="Protein kinase-like (PK-like)"/>
    <property type="match status" value="1"/>
</dbReference>
<gene>
    <name evidence="3" type="ORF">Z520_09196</name>
</gene>
<accession>A0A0D2JXM6</accession>
<dbReference type="SMART" id="SM00220">
    <property type="entry name" value="S_TKc"/>
    <property type="match status" value="1"/>
</dbReference>
<evidence type="ECO:0000313" key="3">
    <source>
        <dbReference type="EMBL" id="KIX95279.1"/>
    </source>
</evidence>
<dbReference type="GO" id="GO:0004674">
    <property type="term" value="F:protein serine/threonine kinase activity"/>
    <property type="evidence" value="ECO:0007669"/>
    <property type="project" value="TreeGrafter"/>
</dbReference>
<sequence>MGARDEPKIIVAVLLYTDQISQLWRLQRTLLSDEGIDALADREVLAEDVRERIRHAKAMFKPVRISLDHPARNYPSGTRLPFLSEGSPKSGSFGTVSKVEVHPEYLGDDVKALIREYAGTQSASPATDQKFFIARKMIQGTRGQALEHSVQMERDFLDVIRQQREGKENLIDLIAFYTFGDEINMLFPYVELNLHDLLYQGQFPREYTRNQFPDDWISSGIRGMAQGLCTIHHPLVLDNDREVVGFHFDLKPRNVLITCDGTFKITDFGQALIKVVHIGTEQYGGEGYRGGDPEYAPPESMPSRQLVESRHVSYTASTSNGHAGARDLFKYDIWSLACIMVQLYTYVCLGEVDAVTKFDEDRSMHAPGSEVAPYHVDGGEGPALNPAVATQLGKILAYSLTVESPALHTYMKEVVTTMSQMLDINPPDRPTSGEVADRLTVLLNDYLATSRDPSGVLLAANNDDLRDIPEGYVEVAMDTNGTSFVWLEGVHIATPDSLPHAGPPCRLRLFHQRGGFWIKIWFERVPGAARPDTLSKRLPEGEVRLLHSALLDGGNRGHCRIKRLGADGIETDLSFENGLLDFRAAIIQYTPRSFGIIGGGGGPDDEMRQCYSLRHPVTVSARRDFPEGLSQIRNGIVATSVQKWKGRRFTYVDGRYGPQRDVGLRLMIFFQDPPAVLQIPLRSRLGRVEVERHGATTVITFRGLSNQRFFTHVEKLETADDGRHLLLPIGSAHYPLGNAYRQGDNNTVNVKLVTEHEEVVSDIAALIQEARDSGEMISWSDPNVGPRRVSNRSRSSTSHS</sequence>
<evidence type="ECO:0000256" key="1">
    <source>
        <dbReference type="SAM" id="MobiDB-lite"/>
    </source>
</evidence>
<organism evidence="3 4">
    <name type="scientific">Fonsecaea multimorphosa CBS 102226</name>
    <dbReference type="NCBI Taxonomy" id="1442371"/>
    <lineage>
        <taxon>Eukaryota</taxon>
        <taxon>Fungi</taxon>
        <taxon>Dikarya</taxon>
        <taxon>Ascomycota</taxon>
        <taxon>Pezizomycotina</taxon>
        <taxon>Eurotiomycetes</taxon>
        <taxon>Chaetothyriomycetidae</taxon>
        <taxon>Chaetothyriales</taxon>
        <taxon>Herpotrichiellaceae</taxon>
        <taxon>Fonsecaea</taxon>
    </lineage>
</organism>